<dbReference type="InterPro" id="IPR003409">
    <property type="entry name" value="MORN"/>
</dbReference>
<proteinExistence type="predicted"/>
<dbReference type="SUPFAM" id="SSF82185">
    <property type="entry name" value="Histone H3 K4-specific methyltransferase SET7/9 N-terminal domain"/>
    <property type="match status" value="1"/>
</dbReference>
<dbReference type="OrthoDB" id="5970431at2759"/>
<protein>
    <submittedName>
        <fullName evidence="3">Uncharacterized protein</fullName>
    </submittedName>
</protein>
<evidence type="ECO:0000313" key="4">
    <source>
        <dbReference type="Proteomes" id="UP000198406"/>
    </source>
</evidence>
<feature type="compositionally biased region" description="Low complexity" evidence="2">
    <location>
        <begin position="65"/>
        <end position="87"/>
    </location>
</feature>
<keyword evidence="4" id="KW-1185">Reference proteome</keyword>
<dbReference type="AlphaFoldDB" id="A0A1Z5JYR3"/>
<dbReference type="Gene3D" id="2.20.110.10">
    <property type="entry name" value="Histone H3 K4-specific methyltransferase SET7/9 N-terminal domain"/>
    <property type="match status" value="1"/>
</dbReference>
<dbReference type="Pfam" id="PF02493">
    <property type="entry name" value="MORN"/>
    <property type="match status" value="1"/>
</dbReference>
<evidence type="ECO:0000256" key="1">
    <source>
        <dbReference type="ARBA" id="ARBA00022737"/>
    </source>
</evidence>
<dbReference type="SMART" id="SM00698">
    <property type="entry name" value="MORN"/>
    <property type="match status" value="2"/>
</dbReference>
<feature type="region of interest" description="Disordered" evidence="2">
    <location>
        <begin position="21"/>
        <end position="101"/>
    </location>
</feature>
<comment type="caution">
    <text evidence="3">The sequence shown here is derived from an EMBL/GenBank/DDBJ whole genome shotgun (WGS) entry which is preliminary data.</text>
</comment>
<evidence type="ECO:0000256" key="2">
    <source>
        <dbReference type="SAM" id="MobiDB-lite"/>
    </source>
</evidence>
<sequence length="409" mass="45133">MSTVDLSPPAVSPKVSAYIQHLADKKSSPTLRSSYTQSALERRRRRAARLRHQRAEDPPASSSGPFDEPSYVSSSSESSETNSPKASQQNHHLYVPPLSHPMDHQSVVSALSEDHLASYPMPVTSEVAAAWVSQTTTIPAIPEENTLLQADYLSSNNFIDALIAESSQRWKSVREEVVGNTTTGKLLRQKSDETAMTHNLFSSLTLNEQEPNLFQQQQAELENFRNSLLQGNSPCSDILDTTAEQIDHIPVEHVEVPSAEAQAPADDLTVWSGWTQHPVRRPQTPFEDFPPVQGRRPDIDEASECAIPTNRRVRDLPLTMTAANGTVRKALYSGSLTERGQVTGVGVLKFPETGDLYCGEIVDGKMHGQGTYTFASSKKRKAGRVLKGQFDHNVYVGWVVHHEADISEI</sequence>
<name>A0A1Z5JYR3_FISSO</name>
<reference evidence="3 4" key="1">
    <citation type="journal article" date="2015" name="Plant Cell">
        <title>Oil accumulation by the oleaginous diatom Fistulifera solaris as revealed by the genome and transcriptome.</title>
        <authorList>
            <person name="Tanaka T."/>
            <person name="Maeda Y."/>
            <person name="Veluchamy A."/>
            <person name="Tanaka M."/>
            <person name="Abida H."/>
            <person name="Marechal E."/>
            <person name="Bowler C."/>
            <person name="Muto M."/>
            <person name="Sunaga Y."/>
            <person name="Tanaka M."/>
            <person name="Yoshino T."/>
            <person name="Taniguchi T."/>
            <person name="Fukuda Y."/>
            <person name="Nemoto M."/>
            <person name="Matsumoto M."/>
            <person name="Wong P.S."/>
            <person name="Aburatani S."/>
            <person name="Fujibuchi W."/>
        </authorList>
    </citation>
    <scope>NUCLEOTIDE SEQUENCE [LARGE SCALE GENOMIC DNA]</scope>
    <source>
        <strain evidence="3 4">JPCC DA0580</strain>
    </source>
</reference>
<organism evidence="3 4">
    <name type="scientific">Fistulifera solaris</name>
    <name type="common">Oleaginous diatom</name>
    <dbReference type="NCBI Taxonomy" id="1519565"/>
    <lineage>
        <taxon>Eukaryota</taxon>
        <taxon>Sar</taxon>
        <taxon>Stramenopiles</taxon>
        <taxon>Ochrophyta</taxon>
        <taxon>Bacillariophyta</taxon>
        <taxon>Bacillariophyceae</taxon>
        <taxon>Bacillariophycidae</taxon>
        <taxon>Naviculales</taxon>
        <taxon>Naviculaceae</taxon>
        <taxon>Fistulifera</taxon>
    </lineage>
</organism>
<feature type="compositionally biased region" description="Polar residues" evidence="2">
    <location>
        <begin position="28"/>
        <end position="38"/>
    </location>
</feature>
<gene>
    <name evidence="3" type="ORF">FisN_8Hh249</name>
</gene>
<keyword evidence="1" id="KW-0677">Repeat</keyword>
<dbReference type="EMBL" id="BDSP01000133">
    <property type="protein sequence ID" value="GAX19026.1"/>
    <property type="molecule type" value="Genomic_DNA"/>
</dbReference>
<dbReference type="InParanoid" id="A0A1Z5JYR3"/>
<accession>A0A1Z5JYR3</accession>
<dbReference type="Proteomes" id="UP000198406">
    <property type="component" value="Unassembled WGS sequence"/>
</dbReference>
<feature type="compositionally biased region" description="Basic residues" evidence="2">
    <location>
        <begin position="42"/>
        <end position="52"/>
    </location>
</feature>
<evidence type="ECO:0000313" key="3">
    <source>
        <dbReference type="EMBL" id="GAX19026.1"/>
    </source>
</evidence>